<accession>A0AAD7WRB2</accession>
<gene>
    <name evidence="1" type="ORF">AAFF_G00303860</name>
</gene>
<dbReference type="Proteomes" id="UP001221898">
    <property type="component" value="Unassembled WGS sequence"/>
</dbReference>
<organism evidence="1 2">
    <name type="scientific">Aldrovandia affinis</name>
    <dbReference type="NCBI Taxonomy" id="143900"/>
    <lineage>
        <taxon>Eukaryota</taxon>
        <taxon>Metazoa</taxon>
        <taxon>Chordata</taxon>
        <taxon>Craniata</taxon>
        <taxon>Vertebrata</taxon>
        <taxon>Euteleostomi</taxon>
        <taxon>Actinopterygii</taxon>
        <taxon>Neopterygii</taxon>
        <taxon>Teleostei</taxon>
        <taxon>Notacanthiformes</taxon>
        <taxon>Halosauridae</taxon>
        <taxon>Aldrovandia</taxon>
    </lineage>
</organism>
<protein>
    <submittedName>
        <fullName evidence="1">Uncharacterized protein</fullName>
    </submittedName>
</protein>
<evidence type="ECO:0000313" key="2">
    <source>
        <dbReference type="Proteomes" id="UP001221898"/>
    </source>
</evidence>
<keyword evidence="2" id="KW-1185">Reference proteome</keyword>
<evidence type="ECO:0000313" key="1">
    <source>
        <dbReference type="EMBL" id="KAJ8406155.1"/>
    </source>
</evidence>
<reference evidence="1" key="1">
    <citation type="journal article" date="2023" name="Science">
        <title>Genome structures resolve the early diversification of teleost fishes.</title>
        <authorList>
            <person name="Parey E."/>
            <person name="Louis A."/>
            <person name="Montfort J."/>
            <person name="Bouchez O."/>
            <person name="Roques C."/>
            <person name="Iampietro C."/>
            <person name="Lluch J."/>
            <person name="Castinel A."/>
            <person name="Donnadieu C."/>
            <person name="Desvignes T."/>
            <person name="Floi Bucao C."/>
            <person name="Jouanno E."/>
            <person name="Wen M."/>
            <person name="Mejri S."/>
            <person name="Dirks R."/>
            <person name="Jansen H."/>
            <person name="Henkel C."/>
            <person name="Chen W.J."/>
            <person name="Zahm M."/>
            <person name="Cabau C."/>
            <person name="Klopp C."/>
            <person name="Thompson A.W."/>
            <person name="Robinson-Rechavi M."/>
            <person name="Braasch I."/>
            <person name="Lecointre G."/>
            <person name="Bobe J."/>
            <person name="Postlethwait J.H."/>
            <person name="Berthelot C."/>
            <person name="Roest Crollius H."/>
            <person name="Guiguen Y."/>
        </authorList>
    </citation>
    <scope>NUCLEOTIDE SEQUENCE</scope>
    <source>
        <strain evidence="1">NC1722</strain>
    </source>
</reference>
<name>A0AAD7WRB2_9TELE</name>
<comment type="caution">
    <text evidence="1">The sequence shown here is derived from an EMBL/GenBank/DDBJ whole genome shotgun (WGS) entry which is preliminary data.</text>
</comment>
<sequence>MGSLAPPLTMERLSHGADVETVTSSALALGRSCAFGRGYKKPAETFALDAQSKRILKGSLWRGGQVVTKDVNEDSRASSYAKVKLQGEVTGQDRCG</sequence>
<dbReference type="AlphaFoldDB" id="A0AAD7WRB2"/>
<dbReference type="EMBL" id="JAINUG010000044">
    <property type="protein sequence ID" value="KAJ8406155.1"/>
    <property type="molecule type" value="Genomic_DNA"/>
</dbReference>
<proteinExistence type="predicted"/>